<comment type="caution">
    <text evidence="2">The sequence shown here is derived from an EMBL/GenBank/DDBJ whole genome shotgun (WGS) entry which is preliminary data.</text>
</comment>
<evidence type="ECO:0000313" key="3">
    <source>
        <dbReference type="Proteomes" id="UP000321121"/>
    </source>
</evidence>
<protein>
    <submittedName>
        <fullName evidence="2">Uncharacterized protein</fullName>
    </submittedName>
</protein>
<sequence>MGFWIQLAIAVVLSVVSYMLTPRPDRSTSRQSQDLREPSAEAGKPVPVVFGEMWVTSPNVLYYGDVSKQDYEVDA</sequence>
<accession>A0ABQ0U058</accession>
<feature type="compositionally biased region" description="Basic and acidic residues" evidence="1">
    <location>
        <begin position="23"/>
        <end position="39"/>
    </location>
</feature>
<proteinExistence type="predicted"/>
<feature type="region of interest" description="Disordered" evidence="1">
    <location>
        <begin position="22"/>
        <end position="43"/>
    </location>
</feature>
<name>A0ABQ0U058_9GAMM</name>
<organism evidence="2 3">
    <name type="scientific">Halomonas halophila</name>
    <dbReference type="NCBI Taxonomy" id="29573"/>
    <lineage>
        <taxon>Bacteria</taxon>
        <taxon>Pseudomonadati</taxon>
        <taxon>Pseudomonadota</taxon>
        <taxon>Gammaproteobacteria</taxon>
        <taxon>Oceanospirillales</taxon>
        <taxon>Halomonadaceae</taxon>
        <taxon>Halomonas</taxon>
    </lineage>
</organism>
<keyword evidence="3" id="KW-1185">Reference proteome</keyword>
<gene>
    <name evidence="2" type="ORF">HHA04nite_01490</name>
</gene>
<dbReference type="RefSeq" id="WP_146907306.1">
    <property type="nucleotide sequence ID" value="NZ_BJUS01000001.1"/>
</dbReference>
<dbReference type="EMBL" id="BJUS01000001">
    <property type="protein sequence ID" value="GEK71605.1"/>
    <property type="molecule type" value="Genomic_DNA"/>
</dbReference>
<dbReference type="Proteomes" id="UP000321121">
    <property type="component" value="Unassembled WGS sequence"/>
</dbReference>
<evidence type="ECO:0000313" key="2">
    <source>
        <dbReference type="EMBL" id="GEK71605.1"/>
    </source>
</evidence>
<reference evidence="2 3" key="1">
    <citation type="submission" date="2019-07" db="EMBL/GenBank/DDBJ databases">
        <title>Whole genome shotgun sequence of Halomonas halophila NBRC 102604.</title>
        <authorList>
            <person name="Hosoyama A."/>
            <person name="Uohara A."/>
            <person name="Ohji S."/>
            <person name="Ichikawa N."/>
        </authorList>
    </citation>
    <scope>NUCLEOTIDE SEQUENCE [LARGE SCALE GENOMIC DNA]</scope>
    <source>
        <strain evidence="2 3">NBRC 102604</strain>
    </source>
</reference>
<evidence type="ECO:0000256" key="1">
    <source>
        <dbReference type="SAM" id="MobiDB-lite"/>
    </source>
</evidence>